<feature type="coiled-coil region" evidence="1">
    <location>
        <begin position="16"/>
        <end position="56"/>
    </location>
</feature>
<accession>A0A7S0MUI4</accession>
<feature type="region of interest" description="Disordered" evidence="2">
    <location>
        <begin position="365"/>
        <end position="398"/>
    </location>
</feature>
<organism evidence="3">
    <name type="scientific">Cryptomonas curvata</name>
    <dbReference type="NCBI Taxonomy" id="233186"/>
    <lineage>
        <taxon>Eukaryota</taxon>
        <taxon>Cryptophyceae</taxon>
        <taxon>Cryptomonadales</taxon>
        <taxon>Cryptomonadaceae</taxon>
        <taxon>Cryptomonas</taxon>
    </lineage>
</organism>
<feature type="compositionally biased region" description="Acidic residues" evidence="2">
    <location>
        <begin position="365"/>
        <end position="379"/>
    </location>
</feature>
<evidence type="ECO:0000313" key="3">
    <source>
        <dbReference type="EMBL" id="CAD8649365.1"/>
    </source>
</evidence>
<feature type="coiled-coil region" evidence="1">
    <location>
        <begin position="90"/>
        <end position="117"/>
    </location>
</feature>
<evidence type="ECO:0000256" key="2">
    <source>
        <dbReference type="SAM" id="MobiDB-lite"/>
    </source>
</evidence>
<sequence length="398" mass="44779">MEVDLERRKLEVDLERKKMEVDLERIKLELQESKDLEECRIQLSRTRTELTNCEDESVKARLRDKLAELEIRETSRKSNLAASQTSPEGQSEMMSLLRRIEKTLQEIEENNSATRNASRIGKEEWGQVLNALQLRLVPALGDPLQGDLKKEKSVAFWGKNHETHPENIAKYMSVVSSEFSTAYPELQILDVHKTTLNLYPPNIFNVDGQVNVVVASPRYRGDAWKDGVLIGIEMKTHITDQSFIKAQAECLMLSDNSSMPVIQLLTDMESGGVVYYVVTDSDGRRIESRVLRTLEGLWAFATGFLASLEREVITGSAHQCRESNATELLGGHKFRRYSLHTGAAAGPAQVTDTVLRFLSNFEEDGNDLDSDQPAEDFNDDLYSLPPGAAAIPERSDFS</sequence>
<dbReference type="AlphaFoldDB" id="A0A7S0MUI4"/>
<evidence type="ECO:0000256" key="1">
    <source>
        <dbReference type="SAM" id="Coils"/>
    </source>
</evidence>
<reference evidence="3" key="1">
    <citation type="submission" date="2021-01" db="EMBL/GenBank/DDBJ databases">
        <authorList>
            <person name="Corre E."/>
            <person name="Pelletier E."/>
            <person name="Niang G."/>
            <person name="Scheremetjew M."/>
            <person name="Finn R."/>
            <person name="Kale V."/>
            <person name="Holt S."/>
            <person name="Cochrane G."/>
            <person name="Meng A."/>
            <person name="Brown T."/>
            <person name="Cohen L."/>
        </authorList>
    </citation>
    <scope>NUCLEOTIDE SEQUENCE</scope>
    <source>
        <strain evidence="3">CCAP979/52</strain>
    </source>
</reference>
<name>A0A7S0MUI4_9CRYP</name>
<proteinExistence type="predicted"/>
<dbReference type="EMBL" id="HBEZ01047307">
    <property type="protein sequence ID" value="CAD8649365.1"/>
    <property type="molecule type" value="Transcribed_RNA"/>
</dbReference>
<keyword evidence="1" id="KW-0175">Coiled coil</keyword>
<gene>
    <name evidence="3" type="ORF">CCUR1050_LOCUS26042</name>
</gene>
<protein>
    <submittedName>
        <fullName evidence="3">Uncharacterized protein</fullName>
    </submittedName>
</protein>